<reference evidence="1 2" key="1">
    <citation type="journal article" date="2019" name="Nat. Ecol. Evol.">
        <title>Megaphylogeny resolves global patterns of mushroom evolution.</title>
        <authorList>
            <person name="Varga T."/>
            <person name="Krizsan K."/>
            <person name="Foldi C."/>
            <person name="Dima B."/>
            <person name="Sanchez-Garcia M."/>
            <person name="Sanchez-Ramirez S."/>
            <person name="Szollosi G.J."/>
            <person name="Szarkandi J.G."/>
            <person name="Papp V."/>
            <person name="Albert L."/>
            <person name="Andreopoulos W."/>
            <person name="Angelini C."/>
            <person name="Antonin V."/>
            <person name="Barry K.W."/>
            <person name="Bougher N.L."/>
            <person name="Buchanan P."/>
            <person name="Buyck B."/>
            <person name="Bense V."/>
            <person name="Catcheside P."/>
            <person name="Chovatia M."/>
            <person name="Cooper J."/>
            <person name="Damon W."/>
            <person name="Desjardin D."/>
            <person name="Finy P."/>
            <person name="Geml J."/>
            <person name="Haridas S."/>
            <person name="Hughes K."/>
            <person name="Justo A."/>
            <person name="Karasinski D."/>
            <person name="Kautmanova I."/>
            <person name="Kiss B."/>
            <person name="Kocsube S."/>
            <person name="Kotiranta H."/>
            <person name="LaButti K.M."/>
            <person name="Lechner B.E."/>
            <person name="Liimatainen K."/>
            <person name="Lipzen A."/>
            <person name="Lukacs Z."/>
            <person name="Mihaltcheva S."/>
            <person name="Morgado L.N."/>
            <person name="Niskanen T."/>
            <person name="Noordeloos M.E."/>
            <person name="Ohm R.A."/>
            <person name="Ortiz-Santana B."/>
            <person name="Ovrebo C."/>
            <person name="Racz N."/>
            <person name="Riley R."/>
            <person name="Savchenko A."/>
            <person name="Shiryaev A."/>
            <person name="Soop K."/>
            <person name="Spirin V."/>
            <person name="Szebenyi C."/>
            <person name="Tomsovsky M."/>
            <person name="Tulloss R.E."/>
            <person name="Uehling J."/>
            <person name="Grigoriev I.V."/>
            <person name="Vagvolgyi C."/>
            <person name="Papp T."/>
            <person name="Martin F.M."/>
            <person name="Miettinen O."/>
            <person name="Hibbett D.S."/>
            <person name="Nagy L.G."/>
        </authorList>
    </citation>
    <scope>NUCLEOTIDE SEQUENCE [LARGE SCALE GENOMIC DNA]</scope>
    <source>
        <strain evidence="1 2">NL-1719</strain>
    </source>
</reference>
<sequence length="237" mass="25986">MSPHPIDTSCSVPVPNDHNFMPPAANASRSPCPALNVLANHGYINRSGRDISFFELVGALRLVYNLTLPLAFFLTMGGIILGGHQGVLSRIDLHDLARHNAIEHDASLSRSNANSDDQFAPVEVDEYVVARLVSPTTTHGGFSLRDLAKARMDREVSLHADLDAVHRVVAAGEASMTWLLMKDSHGLVPSKVIKQWYGEERLPDEYHPPASPIGLKKTHANANRVTSWISHLQHKST</sequence>
<proteinExistence type="predicted"/>
<protein>
    <submittedName>
        <fullName evidence="1">Cloroperoxidase</fullName>
    </submittedName>
</protein>
<accession>A0ACD3ATS7</accession>
<organism evidence="1 2">
    <name type="scientific">Pluteus cervinus</name>
    <dbReference type="NCBI Taxonomy" id="181527"/>
    <lineage>
        <taxon>Eukaryota</taxon>
        <taxon>Fungi</taxon>
        <taxon>Dikarya</taxon>
        <taxon>Basidiomycota</taxon>
        <taxon>Agaricomycotina</taxon>
        <taxon>Agaricomycetes</taxon>
        <taxon>Agaricomycetidae</taxon>
        <taxon>Agaricales</taxon>
        <taxon>Pluteineae</taxon>
        <taxon>Pluteaceae</taxon>
        <taxon>Pluteus</taxon>
    </lineage>
</organism>
<name>A0ACD3ATS7_9AGAR</name>
<evidence type="ECO:0000313" key="2">
    <source>
        <dbReference type="Proteomes" id="UP000308600"/>
    </source>
</evidence>
<evidence type="ECO:0000313" key="1">
    <source>
        <dbReference type="EMBL" id="TFK69190.1"/>
    </source>
</evidence>
<dbReference type="Proteomes" id="UP000308600">
    <property type="component" value="Unassembled WGS sequence"/>
</dbReference>
<dbReference type="EMBL" id="ML208335">
    <property type="protein sequence ID" value="TFK69190.1"/>
    <property type="molecule type" value="Genomic_DNA"/>
</dbReference>
<gene>
    <name evidence="1" type="ORF">BDN72DRAFT_857875</name>
</gene>
<keyword evidence="2" id="KW-1185">Reference proteome</keyword>